<evidence type="ECO:0000256" key="5">
    <source>
        <dbReference type="SAM" id="MobiDB-lite"/>
    </source>
</evidence>
<evidence type="ECO:0000313" key="7">
    <source>
        <dbReference type="EMBL" id="ABW23174.1"/>
    </source>
</evidence>
<dbReference type="AlphaFoldDB" id="A8UF99"/>
<dbReference type="InterPro" id="IPR035970">
    <property type="entry name" value="60S_ribosomal_eL19_sf"/>
</dbReference>
<dbReference type="PROSITE" id="PS00526">
    <property type="entry name" value="RIBOSOMAL_L19E"/>
    <property type="match status" value="1"/>
</dbReference>
<dbReference type="InterPro" id="IPR023638">
    <property type="entry name" value="Ribosomal_eL19_CS"/>
</dbReference>
<evidence type="ECO:0000256" key="3">
    <source>
        <dbReference type="ARBA" id="ARBA00023274"/>
    </source>
</evidence>
<evidence type="ECO:0000259" key="6">
    <source>
        <dbReference type="SMART" id="SM01416"/>
    </source>
</evidence>
<dbReference type="InterPro" id="IPR057259">
    <property type="entry name" value="Ribosomal_L19e"/>
</dbReference>
<reference evidence="7" key="1">
    <citation type="journal article" date="2007" name="Mol. Biol. Evol.">
        <title>Spiralian phylogenomics supports the resurrection of Bryozoa comprising Ectoprocta and Entoprocta.</title>
        <authorList>
            <person name="Hausdorf B."/>
            <person name="Helmkampf M."/>
            <person name="Meyer A."/>
            <person name="Witek A."/>
            <person name="Herlyn H."/>
            <person name="Bruchhaus I."/>
            <person name="Hankeln T."/>
            <person name="Struck T.H."/>
            <person name="Lieb B."/>
        </authorList>
    </citation>
    <scope>NUCLEOTIDE SEQUENCE</scope>
</reference>
<dbReference type="FunFam" id="1.10.1200.240:FF:000001">
    <property type="entry name" value="Ribosomal protein L19"/>
    <property type="match status" value="1"/>
</dbReference>
<dbReference type="InterPro" id="IPR033935">
    <property type="entry name" value="Ribosomal_eL19_euk"/>
</dbReference>
<dbReference type="GO" id="GO:0006412">
    <property type="term" value="P:translation"/>
    <property type="evidence" value="ECO:0007669"/>
    <property type="project" value="InterPro"/>
</dbReference>
<dbReference type="SUPFAM" id="SSF48140">
    <property type="entry name" value="Ribosomal protein L19 (L19e)"/>
    <property type="match status" value="1"/>
</dbReference>
<dbReference type="EMBL" id="EU124969">
    <property type="protein sequence ID" value="ABW23174.1"/>
    <property type="molecule type" value="mRNA"/>
</dbReference>
<dbReference type="PANTHER" id="PTHR10722">
    <property type="entry name" value="60S RIBOSOMAL PROTEIN L19"/>
    <property type="match status" value="1"/>
</dbReference>
<dbReference type="FunFam" id="1.10.1650.10:FF:000001">
    <property type="entry name" value="Ribosomal protein L19"/>
    <property type="match status" value="1"/>
</dbReference>
<dbReference type="GO" id="GO:0003723">
    <property type="term" value="F:RNA binding"/>
    <property type="evidence" value="ECO:0007669"/>
    <property type="project" value="InterPro"/>
</dbReference>
<organism evidence="7">
    <name type="scientific">Arenicola marina</name>
    <name type="common">Lugworm</name>
    <name type="synonym">Lumbricus marinus</name>
    <dbReference type="NCBI Taxonomy" id="6344"/>
    <lineage>
        <taxon>Eukaryota</taxon>
        <taxon>Metazoa</taxon>
        <taxon>Spiralia</taxon>
        <taxon>Lophotrochozoa</taxon>
        <taxon>Annelida</taxon>
        <taxon>Polychaeta</taxon>
        <taxon>Sedentaria</taxon>
        <taxon>Scolecida</taxon>
        <taxon>Arenicolidae</taxon>
        <taxon>Arenicola</taxon>
    </lineage>
</organism>
<dbReference type="InterPro" id="IPR039547">
    <property type="entry name" value="Ribosomal_eL19"/>
</dbReference>
<comment type="similarity">
    <text evidence="1 4">Belongs to the eukaryotic ribosomal protein eL19 family.</text>
</comment>
<evidence type="ECO:0000256" key="1">
    <source>
        <dbReference type="ARBA" id="ARBA00011082"/>
    </source>
</evidence>
<dbReference type="SMART" id="SM01416">
    <property type="entry name" value="Ribosomal_L19e"/>
    <property type="match status" value="1"/>
</dbReference>
<dbReference type="InterPro" id="IPR057260">
    <property type="entry name" value="Ribosomal_L19e_C"/>
</dbReference>
<dbReference type="GO" id="GO:0003735">
    <property type="term" value="F:structural constituent of ribosome"/>
    <property type="evidence" value="ECO:0007669"/>
    <property type="project" value="InterPro"/>
</dbReference>
<dbReference type="Pfam" id="PF01280">
    <property type="entry name" value="Ribosomal_L19e"/>
    <property type="match status" value="1"/>
</dbReference>
<name>A8UF99_AREMA</name>
<dbReference type="CDD" id="cd01417">
    <property type="entry name" value="Ribosomal_L19e_E"/>
    <property type="match status" value="1"/>
</dbReference>
<dbReference type="Pfam" id="PF25476">
    <property type="entry name" value="Ribosomal_L19e_C"/>
    <property type="match status" value="1"/>
</dbReference>
<dbReference type="InterPro" id="IPR000196">
    <property type="entry name" value="Ribosomal_eL19_dom"/>
</dbReference>
<dbReference type="NCBIfam" id="NF006343">
    <property type="entry name" value="PRK08570.1"/>
    <property type="match status" value="1"/>
</dbReference>
<evidence type="ECO:0000256" key="4">
    <source>
        <dbReference type="RuleBase" id="RU000574"/>
    </source>
</evidence>
<feature type="region of interest" description="Disordered" evidence="5">
    <location>
        <begin position="149"/>
        <end position="172"/>
    </location>
</feature>
<proteinExistence type="evidence at transcript level"/>
<evidence type="ECO:0000256" key="2">
    <source>
        <dbReference type="ARBA" id="ARBA00022980"/>
    </source>
</evidence>
<dbReference type="Gene3D" id="1.10.1200.240">
    <property type="match status" value="1"/>
</dbReference>
<sequence>MSTLRLQKRLAAAVLKCGKNKIWLDPNETNEISNANSRQNIRKLIKNGLIIRKPVAVHSRARVRKNTLARRKGRHTGRGKRKGTRNARMPQKIIWMRRMRVLRRLLKRYREAKKIDRHLYHLLYMKCKGNVFKNKRVLMEYIHKKKAEKSRTKMLSDQADARRSKVKEARRRREERIALKKAELLKTFAKEDEAAKK</sequence>
<dbReference type="HAMAP" id="MF_01475">
    <property type="entry name" value="Ribosomal_eL19"/>
    <property type="match status" value="1"/>
</dbReference>
<protein>
    <recommendedName>
        <fullName evidence="4">Ribosomal protein L19</fullName>
    </recommendedName>
</protein>
<accession>A8UF99</accession>
<feature type="compositionally biased region" description="Basic and acidic residues" evidence="5">
    <location>
        <begin position="159"/>
        <end position="172"/>
    </location>
</feature>
<dbReference type="GO" id="GO:0022625">
    <property type="term" value="C:cytosolic large ribosomal subunit"/>
    <property type="evidence" value="ECO:0007669"/>
    <property type="project" value="InterPro"/>
</dbReference>
<feature type="domain" description="Large ribosomal subunit protein eL19" evidence="6">
    <location>
        <begin position="3"/>
        <end position="146"/>
    </location>
</feature>
<dbReference type="Gene3D" id="1.10.1650.10">
    <property type="match status" value="1"/>
</dbReference>
<keyword evidence="3 4" id="KW-0687">Ribonucleoprotein</keyword>
<keyword evidence="2 4" id="KW-0689">Ribosomal protein</keyword>
<dbReference type="InterPro" id="IPR015972">
    <property type="entry name" value="Ribosomal_eL19_dom1"/>
</dbReference>